<dbReference type="Proteomes" id="UP000076842">
    <property type="component" value="Unassembled WGS sequence"/>
</dbReference>
<reference evidence="2 3" key="1">
    <citation type="journal article" date="2016" name="Mol. Biol. Evol.">
        <title>Comparative Genomics of Early-Diverging Mushroom-Forming Fungi Provides Insights into the Origins of Lignocellulose Decay Capabilities.</title>
        <authorList>
            <person name="Nagy L.G."/>
            <person name="Riley R."/>
            <person name="Tritt A."/>
            <person name="Adam C."/>
            <person name="Daum C."/>
            <person name="Floudas D."/>
            <person name="Sun H."/>
            <person name="Yadav J.S."/>
            <person name="Pangilinan J."/>
            <person name="Larsson K.H."/>
            <person name="Matsuura K."/>
            <person name="Barry K."/>
            <person name="Labutti K."/>
            <person name="Kuo R."/>
            <person name="Ohm R.A."/>
            <person name="Bhattacharya S.S."/>
            <person name="Shirouzu T."/>
            <person name="Yoshinaga Y."/>
            <person name="Martin F.M."/>
            <person name="Grigoriev I.V."/>
            <person name="Hibbett D.S."/>
        </authorList>
    </citation>
    <scope>NUCLEOTIDE SEQUENCE [LARGE SCALE GENOMIC DNA]</scope>
    <source>
        <strain evidence="2 3">HHB12733</strain>
    </source>
</reference>
<dbReference type="InterPro" id="IPR052349">
    <property type="entry name" value="Metallo-hydrolase_Enzymes"/>
</dbReference>
<dbReference type="Pfam" id="PF01979">
    <property type="entry name" value="Amidohydro_1"/>
    <property type="match status" value="1"/>
</dbReference>
<dbReference type="STRING" id="1353952.A0A165EJW4"/>
<dbReference type="InterPro" id="IPR006680">
    <property type="entry name" value="Amidohydro-rel"/>
</dbReference>
<dbReference type="PANTHER" id="PTHR32027">
    <property type="entry name" value="CYTOSINE DEAMINASE"/>
    <property type="match status" value="1"/>
</dbReference>
<evidence type="ECO:0000313" key="3">
    <source>
        <dbReference type="Proteomes" id="UP000076842"/>
    </source>
</evidence>
<dbReference type="SUPFAM" id="SSF51338">
    <property type="entry name" value="Composite domain of metallo-dependent hydrolases"/>
    <property type="match status" value="1"/>
</dbReference>
<dbReference type="Gene3D" id="3.20.20.140">
    <property type="entry name" value="Metal-dependent hydrolases"/>
    <property type="match status" value="1"/>
</dbReference>
<accession>A0A165EJW4</accession>
<evidence type="ECO:0000313" key="2">
    <source>
        <dbReference type="EMBL" id="KZT55016.1"/>
    </source>
</evidence>
<name>A0A165EJW4_9BASI</name>
<dbReference type="EMBL" id="KV424002">
    <property type="protein sequence ID" value="KZT55016.1"/>
    <property type="molecule type" value="Genomic_DNA"/>
</dbReference>
<proteinExistence type="predicted"/>
<keyword evidence="3" id="KW-1185">Reference proteome</keyword>
<gene>
    <name evidence="2" type="ORF">CALCODRAFT_437751</name>
</gene>
<dbReference type="PANTHER" id="PTHR32027:SF0">
    <property type="entry name" value="CYTOSINE DEAMINASE"/>
    <property type="match status" value="1"/>
</dbReference>
<dbReference type="InParanoid" id="A0A165EJW4"/>
<dbReference type="InterPro" id="IPR011059">
    <property type="entry name" value="Metal-dep_hydrolase_composite"/>
</dbReference>
<organism evidence="2 3">
    <name type="scientific">Calocera cornea HHB12733</name>
    <dbReference type="NCBI Taxonomy" id="1353952"/>
    <lineage>
        <taxon>Eukaryota</taxon>
        <taxon>Fungi</taxon>
        <taxon>Dikarya</taxon>
        <taxon>Basidiomycota</taxon>
        <taxon>Agaricomycotina</taxon>
        <taxon>Dacrymycetes</taxon>
        <taxon>Dacrymycetales</taxon>
        <taxon>Dacrymycetaceae</taxon>
        <taxon>Calocera</taxon>
    </lineage>
</organism>
<dbReference type="GO" id="GO:0016814">
    <property type="term" value="F:hydrolase activity, acting on carbon-nitrogen (but not peptide) bonds, in cyclic amidines"/>
    <property type="evidence" value="ECO:0007669"/>
    <property type="project" value="TreeGrafter"/>
</dbReference>
<sequence>MTPTSPALSTPSSPFPSTVQFSKQGTVDNSVIDAKGSLVLPGLVHSHVHLDKPYLLGRCSIQEGTFAEAMKKTQDAKAEFEEDDLLSRGRQLIRASISHGVTTMRAHVEVDPTVDLLCVDVGMQLKAEFHDSCAIRLVVFAQDSIFSGPFGDGDPQYRGQMQTLLKTALDNGRGGAVAAIGSAPYVEKGGKPFEMANINYILNLAEEYGIDADFHLDFDISRDSRLMDLIAEVRKRPAFHSRRSIPARRDSVYPLRVTVGHCRSLSRIDPANIYKNVTALAQGLEIYIVGLPNSDMYMHHANEPALYRDRVRSLLNALELERQSSTYLQGRVSLSVNNVGNLFTPQGDGDPLALLPLCVAVYQDATETALASLLRMVTIQAASAAGLRPPEHAADLSFQAGEPADLVILDGCTDWRMAALSPPFSRVTIRRGKVVAKRKVQAWIEGDST</sequence>
<dbReference type="AlphaFoldDB" id="A0A165EJW4"/>
<dbReference type="OrthoDB" id="10266980at2759"/>
<dbReference type="SUPFAM" id="SSF51556">
    <property type="entry name" value="Metallo-dependent hydrolases"/>
    <property type="match status" value="1"/>
</dbReference>
<keyword evidence="2" id="KW-0378">Hydrolase</keyword>
<dbReference type="InterPro" id="IPR032466">
    <property type="entry name" value="Metal_Hydrolase"/>
</dbReference>
<protein>
    <submittedName>
        <fullName evidence="2">Metallo-dependent hydrolase</fullName>
    </submittedName>
</protein>
<evidence type="ECO:0000259" key="1">
    <source>
        <dbReference type="Pfam" id="PF01979"/>
    </source>
</evidence>
<feature type="domain" description="Amidohydrolase-related" evidence="1">
    <location>
        <begin position="38"/>
        <end position="417"/>
    </location>
</feature>